<dbReference type="InterPro" id="IPR025110">
    <property type="entry name" value="AMP-bd_C"/>
</dbReference>
<dbReference type="Gene3D" id="3.30.559.30">
    <property type="entry name" value="Nonribosomal peptide synthetase, condensation domain"/>
    <property type="match status" value="1"/>
</dbReference>
<dbReference type="OrthoDB" id="9778690at2"/>
<gene>
    <name evidence="10" type="ORF">SAMN05421548_10114</name>
</gene>
<dbReference type="PROSITE" id="PS00600">
    <property type="entry name" value="AA_TRANSFER_CLASS_3"/>
    <property type="match status" value="1"/>
</dbReference>
<dbReference type="Pfam" id="PF22621">
    <property type="entry name" value="CurL-like_PKS_C"/>
    <property type="match status" value="1"/>
</dbReference>
<dbReference type="InterPro" id="IPR020806">
    <property type="entry name" value="PKS_PP-bd"/>
</dbReference>
<dbReference type="SMART" id="SM01294">
    <property type="entry name" value="PKS_PP_betabranch"/>
    <property type="match status" value="1"/>
</dbReference>
<feature type="region of interest" description="Disordered" evidence="7">
    <location>
        <begin position="3196"/>
        <end position="3216"/>
    </location>
</feature>
<dbReference type="RefSeq" id="WP_091992865.1">
    <property type="nucleotide sequence ID" value="NZ_FMYQ01000001.1"/>
</dbReference>
<protein>
    <submittedName>
        <fullName evidence="10">Amino acid adenylation domain-containing protein</fullName>
    </submittedName>
</protein>
<evidence type="ECO:0000256" key="5">
    <source>
        <dbReference type="ARBA" id="ARBA00022898"/>
    </source>
</evidence>
<name>A0A1G6GJS0_9BURK</name>
<dbReference type="Pfam" id="PF02801">
    <property type="entry name" value="Ketoacyl-synt_C"/>
    <property type="match status" value="1"/>
</dbReference>
<keyword evidence="3" id="KW-0597">Phosphoprotein</keyword>
<dbReference type="InterPro" id="IPR020845">
    <property type="entry name" value="AMP-binding_CS"/>
</dbReference>
<dbReference type="InterPro" id="IPR016036">
    <property type="entry name" value="Malonyl_transacylase_ACP-bd"/>
</dbReference>
<dbReference type="SUPFAM" id="SSF55048">
    <property type="entry name" value="Probable ACP-binding domain of malonyl-CoA ACP transacylase"/>
    <property type="match status" value="1"/>
</dbReference>
<dbReference type="Gene3D" id="3.40.640.10">
    <property type="entry name" value="Type I PLP-dependent aspartate aminotransferase-like (Major domain)"/>
    <property type="match status" value="1"/>
</dbReference>
<evidence type="ECO:0000313" key="11">
    <source>
        <dbReference type="Proteomes" id="UP000198908"/>
    </source>
</evidence>
<accession>A0A1G6GJS0</accession>
<dbReference type="SUPFAM" id="SSF53383">
    <property type="entry name" value="PLP-dependent transferases"/>
    <property type="match status" value="1"/>
</dbReference>
<dbReference type="GO" id="GO:0031177">
    <property type="term" value="F:phosphopantetheine binding"/>
    <property type="evidence" value="ECO:0007669"/>
    <property type="project" value="InterPro"/>
</dbReference>
<evidence type="ECO:0000256" key="7">
    <source>
        <dbReference type="SAM" id="MobiDB-lite"/>
    </source>
</evidence>
<dbReference type="Pfam" id="PF00698">
    <property type="entry name" value="Acyl_transf_1"/>
    <property type="match status" value="1"/>
</dbReference>
<dbReference type="InterPro" id="IPR010071">
    <property type="entry name" value="AA_adenyl_dom"/>
</dbReference>
<dbReference type="STRING" id="416944.SAMN05421548_10114"/>
<dbReference type="InterPro" id="IPR009081">
    <property type="entry name" value="PP-bd_ACP"/>
</dbReference>
<dbReference type="InterPro" id="IPR014043">
    <property type="entry name" value="Acyl_transferase_dom"/>
</dbReference>
<evidence type="ECO:0000256" key="4">
    <source>
        <dbReference type="ARBA" id="ARBA00022679"/>
    </source>
</evidence>
<dbReference type="Pfam" id="PF13193">
    <property type="entry name" value="AMP-binding_C"/>
    <property type="match status" value="2"/>
</dbReference>
<dbReference type="InterPro" id="IPR015422">
    <property type="entry name" value="PyrdxlP-dep_Trfase_small"/>
</dbReference>
<dbReference type="CDD" id="cd00833">
    <property type="entry name" value="PKS"/>
    <property type="match status" value="1"/>
</dbReference>
<feature type="region of interest" description="Disordered" evidence="7">
    <location>
        <begin position="2210"/>
        <end position="2232"/>
    </location>
</feature>
<dbReference type="GO" id="GO:0016746">
    <property type="term" value="F:acyltransferase activity"/>
    <property type="evidence" value="ECO:0007669"/>
    <property type="project" value="InterPro"/>
</dbReference>
<dbReference type="InterPro" id="IPR020841">
    <property type="entry name" value="PKS_Beta-ketoAc_synthase_dom"/>
</dbReference>
<dbReference type="SUPFAM" id="SSF53901">
    <property type="entry name" value="Thiolase-like"/>
    <property type="match status" value="1"/>
</dbReference>
<keyword evidence="2" id="KW-0596">Phosphopantetheine</keyword>
<dbReference type="SUPFAM" id="SSF56801">
    <property type="entry name" value="Acetyl-CoA synthetase-like"/>
    <property type="match status" value="2"/>
</dbReference>
<dbReference type="InterPro" id="IPR001242">
    <property type="entry name" value="Condensation_dom"/>
</dbReference>
<dbReference type="NCBIfam" id="TIGR01733">
    <property type="entry name" value="AA-adenyl-dom"/>
    <property type="match status" value="2"/>
</dbReference>
<keyword evidence="4" id="KW-0808">Transferase</keyword>
<dbReference type="Gene3D" id="3.30.70.3290">
    <property type="match status" value="1"/>
</dbReference>
<dbReference type="InterPro" id="IPR015421">
    <property type="entry name" value="PyrdxlP-dep_Trfase_major"/>
</dbReference>
<dbReference type="SUPFAM" id="SSF52777">
    <property type="entry name" value="CoA-dependent acyltransferases"/>
    <property type="match status" value="2"/>
</dbReference>
<feature type="compositionally biased region" description="Low complexity" evidence="7">
    <location>
        <begin position="2211"/>
        <end position="2226"/>
    </location>
</feature>
<dbReference type="InterPro" id="IPR042099">
    <property type="entry name" value="ANL_N_sf"/>
</dbReference>
<keyword evidence="11" id="KW-1185">Reference proteome</keyword>
<dbReference type="GO" id="GO:0043041">
    <property type="term" value="P:amino acid activation for nonribosomal peptide biosynthetic process"/>
    <property type="evidence" value="ECO:0007669"/>
    <property type="project" value="TreeGrafter"/>
</dbReference>
<dbReference type="PANTHER" id="PTHR45527">
    <property type="entry name" value="NONRIBOSOMAL PEPTIDE SYNTHETASE"/>
    <property type="match status" value="1"/>
</dbReference>
<dbReference type="Pfam" id="PF00109">
    <property type="entry name" value="ketoacyl-synt"/>
    <property type="match status" value="1"/>
</dbReference>
<dbReference type="InterPro" id="IPR049704">
    <property type="entry name" value="Aminotrans_3_PPA_site"/>
</dbReference>
<dbReference type="InterPro" id="IPR016039">
    <property type="entry name" value="Thiolase-like"/>
</dbReference>
<reference evidence="11" key="1">
    <citation type="submission" date="2016-09" db="EMBL/GenBank/DDBJ databases">
        <authorList>
            <person name="Varghese N."/>
            <person name="Submissions S."/>
        </authorList>
    </citation>
    <scope>NUCLEOTIDE SEQUENCE [LARGE SCALE GENOMIC DNA]</scope>
    <source>
        <strain evidence="11">TNe-862</strain>
    </source>
</reference>
<dbReference type="PROSITE" id="PS00455">
    <property type="entry name" value="AMP_BINDING"/>
    <property type="match status" value="2"/>
</dbReference>
<dbReference type="GO" id="GO:0030170">
    <property type="term" value="F:pyridoxal phosphate binding"/>
    <property type="evidence" value="ECO:0007669"/>
    <property type="project" value="InterPro"/>
</dbReference>
<dbReference type="Gene3D" id="3.40.47.10">
    <property type="match status" value="1"/>
</dbReference>
<dbReference type="InterPro" id="IPR045851">
    <property type="entry name" value="AMP-bd_C_sf"/>
</dbReference>
<dbReference type="InterPro" id="IPR001227">
    <property type="entry name" value="Ac_transferase_dom_sf"/>
</dbReference>
<dbReference type="CDD" id="cd12117">
    <property type="entry name" value="A_NRPS_Srf_like"/>
    <property type="match status" value="1"/>
</dbReference>
<dbReference type="SMART" id="SM00823">
    <property type="entry name" value="PKS_PP"/>
    <property type="match status" value="3"/>
</dbReference>
<keyword evidence="5" id="KW-0663">Pyridoxal phosphate</keyword>
<dbReference type="Proteomes" id="UP000198908">
    <property type="component" value="Unassembled WGS sequence"/>
</dbReference>
<dbReference type="InterPro" id="IPR036736">
    <property type="entry name" value="ACP-like_sf"/>
</dbReference>
<dbReference type="Gene3D" id="3.40.366.10">
    <property type="entry name" value="Malonyl-Coenzyme A Acyl Carrier Protein, domain 2"/>
    <property type="match status" value="1"/>
</dbReference>
<dbReference type="InterPro" id="IPR023213">
    <property type="entry name" value="CAT-like_dom_sf"/>
</dbReference>
<dbReference type="PROSITE" id="PS52004">
    <property type="entry name" value="KS3_2"/>
    <property type="match status" value="1"/>
</dbReference>
<comment type="similarity">
    <text evidence="6">In the C-terminal section; belongs to the NRP synthetase family.</text>
</comment>
<evidence type="ECO:0000259" key="9">
    <source>
        <dbReference type="PROSITE" id="PS52004"/>
    </source>
</evidence>
<evidence type="ECO:0000256" key="1">
    <source>
        <dbReference type="ARBA" id="ARBA00001933"/>
    </source>
</evidence>
<dbReference type="EMBL" id="FMYQ01000001">
    <property type="protein sequence ID" value="SDB82184.1"/>
    <property type="molecule type" value="Genomic_DNA"/>
</dbReference>
<feature type="domain" description="Ketosynthase family 3 (KS3)" evidence="9">
    <location>
        <begin position="621"/>
        <end position="1053"/>
    </location>
</feature>
<feature type="domain" description="Carrier" evidence="8">
    <location>
        <begin position="531"/>
        <end position="605"/>
    </location>
</feature>
<dbReference type="SMART" id="SM00825">
    <property type="entry name" value="PKS_KS"/>
    <property type="match status" value="1"/>
</dbReference>
<organism evidence="10 11">
    <name type="scientific">Paraburkholderia lycopersici</name>
    <dbReference type="NCBI Taxonomy" id="416944"/>
    <lineage>
        <taxon>Bacteria</taxon>
        <taxon>Pseudomonadati</taxon>
        <taxon>Pseudomonadota</taxon>
        <taxon>Betaproteobacteria</taxon>
        <taxon>Burkholderiales</taxon>
        <taxon>Burkholderiaceae</taxon>
        <taxon>Paraburkholderia</taxon>
    </lineage>
</organism>
<dbReference type="GO" id="GO:0044550">
    <property type="term" value="P:secondary metabolite biosynthetic process"/>
    <property type="evidence" value="ECO:0007669"/>
    <property type="project" value="TreeGrafter"/>
</dbReference>
<dbReference type="Pfam" id="PF00501">
    <property type="entry name" value="AMP-binding"/>
    <property type="match status" value="2"/>
</dbReference>
<evidence type="ECO:0000256" key="2">
    <source>
        <dbReference type="ARBA" id="ARBA00022450"/>
    </source>
</evidence>
<dbReference type="Gene3D" id="3.30.559.10">
    <property type="entry name" value="Chloramphenicol acetyltransferase-like domain"/>
    <property type="match status" value="1"/>
</dbReference>
<feature type="domain" description="Carrier" evidence="8">
    <location>
        <begin position="1543"/>
        <end position="1618"/>
    </location>
</feature>
<sequence length="3320" mass="352499">MSHRDGFSGVLPGGTDHVPGVAARFDAVCAEFGNHLAVIDATGEERYATLGERSARLAAVLSDMGLARGERCAIMVPRGRDTLALMLAILRLGAVYVPLDPAYPRSQLEFIVADCAPRLIIAEGAALASVGDFNGALVDLAGIMASSEAANPAELVACGGNDPAYVMYTSGSTGKPKGVIVPHRAIVRLVQGQSFTDLSPQTRFLNLAPLAFDASTLEIWGPLLNGGCAAIINEVQPSLDTIASGIARLGVTSAWFTAGLFNALADYRLEAFLPLKEVLTGGDVLSPVHVRKVMEAHPGLQIINGYGPTENTTFTCCYRIARGGEALANGEAIPIGDAIAGTRVYIVDDKLAPVGEGEVGELVAGGDGVALGYLNRPELTAEKFVDDVFAPGARLYRTGDLVRRRADGAIEFLGRNDRQIKIAGKRIELDEIEHALRVAPGVADAAVAAFEGRRGKAIAGFVKADAPNAAVFLDGIRAYLKAALPDYMLPSDLRVLPDFPLTPNGKIDRKALLAGLDMSGTQSESSVTPQPVDDDFAEKLAAVFEGLLGNPVDRRSNFFDLGLRSLDLMRAHAIIARDVSARVALVDLFRHPNVEALAAHLRATLGATKDDAVRRRRGAQGAAIAVVGMAGRFPGARNVREFWANILAGRDCVTHFDIAELEDSFDEDARREARYVKARPIVADVDRFDAGFFGMLAREAALTDPQQRLFLEIAWEAFEDAGYDPATIGGPVGVFAGTSMNTYFLKHILSDRGVIDEFTSQFQIGEYQKLVGAGDFVATRTAYKLGLTGPAVSVQTACSTSLTATALAVENLRSGRCDMALAGGVSVTFPQKRGYFYEEGGMGAPDGVCRPFDADAKGTVFGSGAGVVLLKRLEDAIADEDPVYAVIRGVGINNDGSDKVGFTAPSVDAQARAIAGAHAEAGIDPATIGYIETHGTATPLGDPIEFAGLVQAFRLGGVESGQFCALGSAKANVGHLDAAAGVTGLIAAALALHNRTLPPLTHFRSPNPGIEPAGSPFFFNAAARAWAGGPAPRRAGVSSLGVGGTNVHMVLEEAPARDSASAPAQGLQILPLSARSAAALERAKANLAGHLAAHPDVSLADVAATLQTGRREFAHRAVVVADSREQAQARLQKGAIEAQAPLAAPAVVFMFPGQGAQYPGMGEALYRTEPVYRQWIDKGAEALAPHVGLDIRTLMFGEVAQDDDAPHPIRSTIYAQPALFLVEYALAQLWISRGIKPAAMIGHSIGELVAACVAEAVSFEDALSLIARRGALMQSAEPGAMLVVRLSEAELAPMLPDGVDLAAINAPSLSVVAGPFPAIEAFEAMLKTRDVEHRRLHTSHAFHSRMMAGVVEDLAKVADSLSFARPAIPYVSSVTGQWAAMDQPVTGHYWASHCRNVVRFSDALATATAEGKPLLLEIGPGRTLSTFATQGLPKDRYQAAIASMPDFAMRERELAILAEATGRLWLNGVTPTWKAVQPEAARRISLPTYPFEPERHWIDAPAPASSRQPTTVAAAIAAPAPSEAITDIPQTAMAQTVQIDRKPRLIAELASLLAEMSGEAPDTSNPDVTFWDLGYDSLFMGQVSRQLRRRYDVTISFRQIMSDYPTLPALAGFLDGALPPDPEQPAAVAAPVAPVAPVAPAAPVAATAATVAAPVASGVAAVPVTGDIQSVIRDQIAAMQSLMTRQLEVLQGAPATVQQPAAAVQAVAAPAPAPVAAIQAAAQAPARAAAGPEIKFEDNRPTRFTAYKPGAATSAQMTDAQTAFIADLAARYSAKTAASKARTQSYRPVLADPRTASGFREEWKELVYPIVAQRSKGSKIWDVDGNEYIDLVNGYGQTAFGHTPDFVVAAVNAQLEEGFAIGPQSPLAGEVAQMFAEMTGHQRVTFCNTGSEAVMAAMRLARTVTGKEKVVCFDGDYHGQFDEVLVKPGSEAGVPRAFPLAPGIPQSSVGNMVVLPYARSESLEWIKANIDDIAAVLIEPVQSRHPNLRPKEFVQQLRDVTAANDSALIVDEVVTGFRVHPAGMQGYWGIKGDMATYGKVVGGGLPVGVLAGSAQYMDALDGGQWQFGDASVPEVPPTFFAGTFVRHPVVLAAMKAVLLHLKEAGPALQESLGARMEGLVQRINAHLEKVGIATRAESFSSWFYISFAGEDRLGSLFYAYMRYLGIHIMEGFPCFLTTSHSDEDIRRIGDAFVESVAALQSVGILGGSPGAAAAAPQAEPQAEPEQLTQSPLTEPQKEIWMSAQQGDEASLAFNESFTLDLMGNLNEAAFERAFAATVARHDALRVHFSRVGDTMYADAATSVPLVSIDLSGHADPDGELKAIVDGEAREAFDLTRAPLARAALVRLDAQRRAFVFTAHHIVCDGWSINIILRDLAALYAAQVSGKQPELDEVQSFLAFARAQDEAGVDKETREFWMNLHREPAPQPDLPGDRPRPGIKSFNGASTTRHVDIDLLKQVKSASSKQGCSLFATLFGAAQVLFGRLTGNDDVVIAAPMAGQSQAGEALLVGHCVNFLPLRVKFDREKPFATHMKAVRDHLYDAGDRQNYTYGALVRDLGIKRDFNRLPLTDLQFNLEKVDGELDMAGVTTRFTPNAKAYSNFDLFLNVIESAQGLRLDCDFNTDVYDETTIQRWLGYYETLLAAIARDAETPVAALPLLNAEAIRHLRDELNASQRGYDLSLTAPAMIAAQAWQAPDTTAVSDASTSLTYGELDALASQIARRLVAAGIEPHGRVAIAMERTALTVAAMIGVWRAGCAYVPLDMTMPPARLRQILDSAGIAAILSDEGSRTVLEPGAHRVLEIESLLAEDDDEGVTLPAVPDADSAYVIFTSGSTGQPKGVEIGHRALGNFLLSMAHAPGFTVRDRIVAVTTFSFDISGLELFLPLIAGGQTFVAGHAEVRTGFELVTRLKEEATTVLQATPSLWRMLLEAGFKAPKGFKILCGGEPLPRDLADDLLATGAEVWNLYGPTETTIWSSASRVAANGPVVIGAPLANTQLHVLTDDLHLAPEGVAGELWIGGEGLAKGYFNRPDLTDAAFRTIAIEGAAPCRLYRTGDLAKRLADGSLQHLGRRDQQIKLRGFRIEIEEIETALRKAPGVAAAAVALQTVSGNPRLVGYVVGAAFDKPDHAAISAHVAGLLPAYMVPTLWMTLDALPQTSNGKLDRKALPMPTPEMVAVPVRQPHAALKVVAQAPMPAEPAAAEPAANEPAAAAPAAASDPVTSEPAAMTATQATIAAIWADVLGLQQVGVDQQFFSLGADSLQLFRIVARMNERGLGVDARQLMKNVTIAELAASLDDARTMQAPAVARPSILNFKRRVAEGV</sequence>
<dbReference type="Gene3D" id="3.90.1150.10">
    <property type="entry name" value="Aspartate Aminotransferase, domain 1"/>
    <property type="match status" value="1"/>
</dbReference>
<dbReference type="InterPro" id="IPR014031">
    <property type="entry name" value="Ketoacyl_synth_C"/>
</dbReference>
<evidence type="ECO:0000256" key="6">
    <source>
        <dbReference type="ARBA" id="ARBA00029443"/>
    </source>
</evidence>
<dbReference type="NCBIfam" id="NF003417">
    <property type="entry name" value="PRK04813.1"/>
    <property type="match status" value="2"/>
</dbReference>
<dbReference type="Gene3D" id="1.10.1200.10">
    <property type="entry name" value="ACP-like"/>
    <property type="match status" value="3"/>
</dbReference>
<dbReference type="GO" id="GO:0008483">
    <property type="term" value="F:transaminase activity"/>
    <property type="evidence" value="ECO:0007669"/>
    <property type="project" value="InterPro"/>
</dbReference>
<dbReference type="InterPro" id="IPR015424">
    <property type="entry name" value="PyrdxlP-dep_Trfase"/>
</dbReference>
<proteinExistence type="inferred from homology"/>
<dbReference type="Gene3D" id="3.30.300.30">
    <property type="match status" value="2"/>
</dbReference>
<dbReference type="Pfam" id="PF00550">
    <property type="entry name" value="PP-binding"/>
    <property type="match status" value="3"/>
</dbReference>
<dbReference type="Gene3D" id="3.30.70.250">
    <property type="entry name" value="Malonyl-CoA ACP transacylase, ACP-binding"/>
    <property type="match status" value="1"/>
</dbReference>
<evidence type="ECO:0000313" key="10">
    <source>
        <dbReference type="EMBL" id="SDB82184.1"/>
    </source>
</evidence>
<dbReference type="InterPro" id="IPR005814">
    <property type="entry name" value="Aminotrans_3"/>
</dbReference>
<dbReference type="Pfam" id="PF00668">
    <property type="entry name" value="Condensation"/>
    <property type="match status" value="1"/>
</dbReference>
<dbReference type="GO" id="GO:0005737">
    <property type="term" value="C:cytoplasm"/>
    <property type="evidence" value="ECO:0007669"/>
    <property type="project" value="TreeGrafter"/>
</dbReference>
<dbReference type="PANTHER" id="PTHR45527:SF1">
    <property type="entry name" value="FATTY ACID SYNTHASE"/>
    <property type="match status" value="1"/>
</dbReference>
<dbReference type="InterPro" id="IPR000873">
    <property type="entry name" value="AMP-dep_synth/lig_dom"/>
</dbReference>
<dbReference type="FunFam" id="3.30.300.30:FF:000015">
    <property type="entry name" value="Nonribosomal peptide synthase SidD"/>
    <property type="match status" value="1"/>
</dbReference>
<dbReference type="Pfam" id="PF00202">
    <property type="entry name" value="Aminotran_3"/>
    <property type="match status" value="1"/>
</dbReference>
<feature type="compositionally biased region" description="Low complexity" evidence="7">
    <location>
        <begin position="3196"/>
        <end position="3214"/>
    </location>
</feature>
<dbReference type="SUPFAM" id="SSF52151">
    <property type="entry name" value="FabD/lysophospholipase-like"/>
    <property type="match status" value="1"/>
</dbReference>
<dbReference type="Gene3D" id="3.40.50.12780">
    <property type="entry name" value="N-terminal domain of ligase-like"/>
    <property type="match status" value="2"/>
</dbReference>
<dbReference type="PROSITE" id="PS50075">
    <property type="entry name" value="CARRIER"/>
    <property type="match status" value="3"/>
</dbReference>
<dbReference type="CDD" id="cd19531">
    <property type="entry name" value="LCL_NRPS-like"/>
    <property type="match status" value="1"/>
</dbReference>
<comment type="cofactor">
    <cofactor evidence="1">
        <name>pyridoxal 5'-phosphate</name>
        <dbReference type="ChEBI" id="CHEBI:597326"/>
    </cofactor>
</comment>
<dbReference type="SUPFAM" id="SSF47336">
    <property type="entry name" value="ACP-like"/>
    <property type="match status" value="3"/>
</dbReference>
<dbReference type="SMART" id="SM00827">
    <property type="entry name" value="PKS_AT"/>
    <property type="match status" value="1"/>
</dbReference>
<dbReference type="InterPro" id="IPR014030">
    <property type="entry name" value="Ketoacyl_synth_N"/>
</dbReference>
<feature type="domain" description="Carrier" evidence="8">
    <location>
        <begin position="3223"/>
        <end position="3297"/>
    </location>
</feature>
<evidence type="ECO:0000259" key="8">
    <source>
        <dbReference type="PROSITE" id="PS50075"/>
    </source>
</evidence>
<evidence type="ECO:0000256" key="3">
    <source>
        <dbReference type="ARBA" id="ARBA00022553"/>
    </source>
</evidence>
<dbReference type="InterPro" id="IPR016035">
    <property type="entry name" value="Acyl_Trfase/lysoPLipase"/>
</dbReference>